<keyword evidence="2" id="KW-1185">Reference proteome</keyword>
<dbReference type="STRING" id="40571.SAMN05660733_01486"/>
<reference evidence="2" key="1">
    <citation type="submission" date="2017-04" db="EMBL/GenBank/DDBJ databases">
        <authorList>
            <person name="Varghese N."/>
            <person name="Submissions S."/>
        </authorList>
    </citation>
    <scope>NUCLEOTIDE SEQUENCE [LARGE SCALE GENOMIC DNA]</scope>
    <source>
        <strain evidence="2">DSM 44073</strain>
    </source>
</reference>
<name>A0A1W2BG49_9PSEU</name>
<evidence type="ECO:0000313" key="2">
    <source>
        <dbReference type="Proteomes" id="UP000192840"/>
    </source>
</evidence>
<protein>
    <submittedName>
        <fullName evidence="1">Uncharacterized protein</fullName>
    </submittedName>
</protein>
<dbReference type="AlphaFoldDB" id="A0A1W2BG49"/>
<dbReference type="Proteomes" id="UP000192840">
    <property type="component" value="Unassembled WGS sequence"/>
</dbReference>
<dbReference type="EMBL" id="FWYC01000004">
    <property type="protein sequence ID" value="SMC71983.1"/>
    <property type="molecule type" value="Genomic_DNA"/>
</dbReference>
<gene>
    <name evidence="1" type="ORF">SAMN05660733_01486</name>
</gene>
<accession>A0A1W2BG49</accession>
<organism evidence="1 2">
    <name type="scientific">Lentzea albidocapillata</name>
    <dbReference type="NCBI Taxonomy" id="40571"/>
    <lineage>
        <taxon>Bacteria</taxon>
        <taxon>Bacillati</taxon>
        <taxon>Actinomycetota</taxon>
        <taxon>Actinomycetes</taxon>
        <taxon>Pseudonocardiales</taxon>
        <taxon>Pseudonocardiaceae</taxon>
        <taxon>Lentzea</taxon>
    </lineage>
</organism>
<proteinExistence type="predicted"/>
<sequence length="152" mass="16443">MGHQLKAEPELVEQTLDLIVSHDDEQVLVSAAGLMAKVLLDGVPRDQLRSPVRFPMSFALPDDLDDEDRQAWQQNVIAASVLVSAYATGNPAAIEAAITVLHGEGKFEVLVVLVAAAARKLERHAAWFGEALRCAEIPNQDPTVPREAGEGR</sequence>
<evidence type="ECO:0000313" key="1">
    <source>
        <dbReference type="EMBL" id="SMC71983.1"/>
    </source>
</evidence>